<feature type="domain" description="Abortive infection protein-like C-terminal" evidence="1">
    <location>
        <begin position="192"/>
        <end position="258"/>
    </location>
</feature>
<gene>
    <name evidence="2" type="ORF">KP001_11930</name>
</gene>
<dbReference type="EMBL" id="CP077683">
    <property type="protein sequence ID" value="QXE89176.1"/>
    <property type="molecule type" value="Genomic_DNA"/>
</dbReference>
<name>A0ABX8LE72_9BACT</name>
<reference evidence="2 3" key="1">
    <citation type="submission" date="2021-06" db="EMBL/GenBank/DDBJ databases">
        <title>Gemonas diversity in paddy soil.</title>
        <authorList>
            <person name="Liu G."/>
        </authorList>
    </citation>
    <scope>NUCLEOTIDE SEQUENCE [LARGE SCALE GENOMIC DNA]</scope>
    <source>
        <strain evidence="2 3">RG2</strain>
    </source>
</reference>
<evidence type="ECO:0000259" key="1">
    <source>
        <dbReference type="Pfam" id="PF14355"/>
    </source>
</evidence>
<dbReference type="Pfam" id="PF14355">
    <property type="entry name" value="Abi_C"/>
    <property type="match status" value="1"/>
</dbReference>
<dbReference type="RefSeq" id="WP_217285868.1">
    <property type="nucleotide sequence ID" value="NZ_CP077683.1"/>
</dbReference>
<sequence length="264" mass="29333">MKILFHGGGASLTELNSPSLVEEEWNKLRSAAGRLLSARGDVKASEILERYPFQLLDGTNHFGDEFSVLHATVSLDQYVELGEIHAVPEIRESFRHIGSTISEIGPYTRFIAVGLDVDEKVVPVAPPSPKITSEAVERALEDAEQLIKTRGPSSAIDRVHTAFHGYLRVVLERKKIKFVEGDSITTLFRLLRENDPALQHLGHRSEDALKMIRAMSTVIDSLNTLRNRASGAHPNEEVLAEPEAMLAINAARTLLHYLDEKLEN</sequence>
<dbReference type="InterPro" id="IPR026001">
    <property type="entry name" value="Abi-like_C"/>
</dbReference>
<protein>
    <submittedName>
        <fullName evidence="2">Abortive infection family protein</fullName>
    </submittedName>
</protein>
<organism evidence="2 3">
    <name type="scientific">Geomonas subterranea</name>
    <dbReference type="NCBI Taxonomy" id="2847989"/>
    <lineage>
        <taxon>Bacteria</taxon>
        <taxon>Pseudomonadati</taxon>
        <taxon>Thermodesulfobacteriota</taxon>
        <taxon>Desulfuromonadia</taxon>
        <taxon>Geobacterales</taxon>
        <taxon>Geobacteraceae</taxon>
        <taxon>Geomonas</taxon>
    </lineage>
</organism>
<evidence type="ECO:0000313" key="3">
    <source>
        <dbReference type="Proteomes" id="UP000683559"/>
    </source>
</evidence>
<proteinExistence type="predicted"/>
<accession>A0ABX8LE72</accession>
<dbReference type="Proteomes" id="UP000683559">
    <property type="component" value="Chromosome"/>
</dbReference>
<evidence type="ECO:0000313" key="2">
    <source>
        <dbReference type="EMBL" id="QXE89176.1"/>
    </source>
</evidence>
<keyword evidence="3" id="KW-1185">Reference proteome</keyword>